<dbReference type="WBParaSite" id="MCU_000165-RA">
    <property type="protein sequence ID" value="MCU_000165-RA"/>
    <property type="gene ID" value="MCU_000165"/>
</dbReference>
<name>A0A5K3EH94_MESCO</name>
<evidence type="ECO:0000259" key="1">
    <source>
        <dbReference type="Pfam" id="PF00188"/>
    </source>
</evidence>
<reference evidence="2" key="1">
    <citation type="submission" date="2019-11" db="UniProtKB">
        <authorList>
            <consortium name="WormBaseParasite"/>
        </authorList>
    </citation>
    <scope>IDENTIFICATION</scope>
</reference>
<proteinExistence type="predicted"/>
<dbReference type="InterPro" id="IPR014044">
    <property type="entry name" value="CAP_dom"/>
</dbReference>
<accession>A0A5K3EH94</accession>
<dbReference type="Pfam" id="PF00188">
    <property type="entry name" value="CAP"/>
    <property type="match status" value="1"/>
</dbReference>
<feature type="domain" description="SCP" evidence="1">
    <location>
        <begin position="1"/>
        <end position="104"/>
    </location>
</feature>
<sequence>MMLLNYSHRLEQLVGAWLKNCFDEFPDYHTHPEYAGMNYTMMTSATNQSLSFSDLKSLLAQREFYNVTTNNCSEYWCSDYKQMVWAASTEVGCSKCQCLFGGYFVESIACIFQPSGDLELERPYNVGKSCSGCPSTYRCYRKQCYLPEGTDTTTSISVRLQVCGILGFAMFIQHFFLFFSAY</sequence>
<protein>
    <submittedName>
        <fullName evidence="2">SCP domain-containing protein</fullName>
    </submittedName>
</protein>
<dbReference type="Gene3D" id="3.40.33.10">
    <property type="entry name" value="CAP"/>
    <property type="match status" value="1"/>
</dbReference>
<evidence type="ECO:0000313" key="2">
    <source>
        <dbReference type="WBParaSite" id="MCU_000165-RA"/>
    </source>
</evidence>
<dbReference type="InterPro" id="IPR035940">
    <property type="entry name" value="CAP_sf"/>
</dbReference>
<dbReference type="AlphaFoldDB" id="A0A5K3EH94"/>
<dbReference type="SUPFAM" id="SSF55797">
    <property type="entry name" value="PR-1-like"/>
    <property type="match status" value="1"/>
</dbReference>
<organism evidence="2">
    <name type="scientific">Mesocestoides corti</name>
    <name type="common">Flatworm</name>
    <dbReference type="NCBI Taxonomy" id="53468"/>
    <lineage>
        <taxon>Eukaryota</taxon>
        <taxon>Metazoa</taxon>
        <taxon>Spiralia</taxon>
        <taxon>Lophotrochozoa</taxon>
        <taxon>Platyhelminthes</taxon>
        <taxon>Cestoda</taxon>
        <taxon>Eucestoda</taxon>
        <taxon>Cyclophyllidea</taxon>
        <taxon>Mesocestoididae</taxon>
        <taxon>Mesocestoides</taxon>
    </lineage>
</organism>